<dbReference type="EMBL" id="MT141315">
    <property type="protein sequence ID" value="QJA58255.1"/>
    <property type="molecule type" value="Genomic_DNA"/>
</dbReference>
<dbReference type="AlphaFoldDB" id="A0A6M3JN54"/>
<reference evidence="2" key="1">
    <citation type="submission" date="2020-03" db="EMBL/GenBank/DDBJ databases">
        <title>The deep terrestrial virosphere.</title>
        <authorList>
            <person name="Holmfeldt K."/>
            <person name="Nilsson E."/>
            <person name="Simone D."/>
            <person name="Lopez-Fernandez M."/>
            <person name="Wu X."/>
            <person name="de Brujin I."/>
            <person name="Lundin D."/>
            <person name="Andersson A."/>
            <person name="Bertilsson S."/>
            <person name="Dopson M."/>
        </authorList>
    </citation>
    <scope>NUCLEOTIDE SEQUENCE</scope>
    <source>
        <strain evidence="2">MM415A03824</strain>
        <strain evidence="1">MM415B01477</strain>
    </source>
</reference>
<proteinExistence type="predicted"/>
<gene>
    <name evidence="2" type="ORF">MM415A03824_0004</name>
    <name evidence="1" type="ORF">MM415B01477_0017</name>
</gene>
<name>A0A6M3JN54_9ZZZZ</name>
<sequence length="79" mass="9526">MPTPLQEHHIVYEPEWMVLLTNQMHRAISRIQNTRATPEQYVKLTNFLHSVAHEWNRMRMELDTGLDLRADKFKPKEKK</sequence>
<protein>
    <submittedName>
        <fullName evidence="2">Uncharacterized protein</fullName>
    </submittedName>
</protein>
<dbReference type="EMBL" id="MT141780">
    <property type="protein sequence ID" value="QJA70287.1"/>
    <property type="molecule type" value="Genomic_DNA"/>
</dbReference>
<organism evidence="2">
    <name type="scientific">viral metagenome</name>
    <dbReference type="NCBI Taxonomy" id="1070528"/>
    <lineage>
        <taxon>unclassified sequences</taxon>
        <taxon>metagenomes</taxon>
        <taxon>organismal metagenomes</taxon>
    </lineage>
</organism>
<evidence type="ECO:0000313" key="1">
    <source>
        <dbReference type="EMBL" id="QJA58255.1"/>
    </source>
</evidence>
<evidence type="ECO:0000313" key="2">
    <source>
        <dbReference type="EMBL" id="QJA70287.1"/>
    </source>
</evidence>
<accession>A0A6M3JN54</accession>